<evidence type="ECO:0000256" key="9">
    <source>
        <dbReference type="ARBA" id="ARBA00023159"/>
    </source>
</evidence>
<evidence type="ECO:0000256" key="2">
    <source>
        <dbReference type="ARBA" id="ARBA00022603"/>
    </source>
</evidence>
<comment type="cofactor">
    <cofactor evidence="1">
        <name>Zn(2+)</name>
        <dbReference type="ChEBI" id="CHEBI:29105"/>
    </cofactor>
</comment>
<evidence type="ECO:0000256" key="11">
    <source>
        <dbReference type="ARBA" id="ARBA00023204"/>
    </source>
</evidence>
<dbReference type="PRINTS" id="PR00032">
    <property type="entry name" value="HTHARAC"/>
</dbReference>
<dbReference type="PROSITE" id="PS00041">
    <property type="entry name" value="HTH_ARAC_FAMILY_1"/>
    <property type="match status" value="1"/>
</dbReference>
<keyword evidence="5" id="KW-0227">DNA damage</keyword>
<accession>A0ABU6MGI9</accession>
<sequence length="188" mass="21873">MMNEEFWMAIVQCDQQFDGIFFYGVKTTRIFCRPSCCSRTPKKQNVVIFSDNQMPAEQGFRPCKRCRPDQLMPPSPKEKLIQQAVHYLSKHYSREIGLKELAEVLYISPYYLQRTFKSIMGLSPSDYVKVKRIEEAKLRLKTGNESLTNIAFEIGFKNSAYFSSVFKQIEGVTPSEYRQTIQHCVLPD</sequence>
<keyword evidence="2" id="KW-0489">Methyltransferase</keyword>
<keyword evidence="3" id="KW-0808">Transferase</keyword>
<evidence type="ECO:0000259" key="12">
    <source>
        <dbReference type="PROSITE" id="PS01124"/>
    </source>
</evidence>
<keyword evidence="6" id="KW-0862">Zinc</keyword>
<keyword evidence="7" id="KW-0805">Transcription regulation</keyword>
<comment type="caution">
    <text evidence="13">The sequence shown here is derived from an EMBL/GenBank/DDBJ whole genome shotgun (WGS) entry which is preliminary data.</text>
</comment>
<dbReference type="InterPro" id="IPR018062">
    <property type="entry name" value="HTH_AraC-typ_CS"/>
</dbReference>
<keyword evidence="4" id="KW-0479">Metal-binding</keyword>
<proteinExistence type="predicted"/>
<dbReference type="PANTHER" id="PTHR43280">
    <property type="entry name" value="ARAC-FAMILY TRANSCRIPTIONAL REGULATOR"/>
    <property type="match status" value="1"/>
</dbReference>
<evidence type="ECO:0000313" key="14">
    <source>
        <dbReference type="Proteomes" id="UP001341444"/>
    </source>
</evidence>
<evidence type="ECO:0000256" key="10">
    <source>
        <dbReference type="ARBA" id="ARBA00023163"/>
    </source>
</evidence>
<dbReference type="InterPro" id="IPR016220">
    <property type="entry name" value="Me-P-triester_DNA_alkyl-Trfase"/>
</dbReference>
<dbReference type="Pfam" id="PF02805">
    <property type="entry name" value="Ada_Zn_binding"/>
    <property type="match status" value="1"/>
</dbReference>
<dbReference type="EMBL" id="JARMAB010000016">
    <property type="protein sequence ID" value="MED1203800.1"/>
    <property type="molecule type" value="Genomic_DNA"/>
</dbReference>
<dbReference type="SUPFAM" id="SSF46689">
    <property type="entry name" value="Homeodomain-like"/>
    <property type="match status" value="2"/>
</dbReference>
<dbReference type="Proteomes" id="UP001341444">
    <property type="component" value="Unassembled WGS sequence"/>
</dbReference>
<reference evidence="13 14" key="1">
    <citation type="submission" date="2023-03" db="EMBL/GenBank/DDBJ databases">
        <title>Bacillus Genome Sequencing.</title>
        <authorList>
            <person name="Dunlap C."/>
        </authorList>
    </citation>
    <scope>NUCLEOTIDE SEQUENCE [LARGE SCALE GENOMIC DNA]</scope>
    <source>
        <strain evidence="13 14">B-23453</strain>
    </source>
</reference>
<dbReference type="InterPro" id="IPR009057">
    <property type="entry name" value="Homeodomain-like_sf"/>
</dbReference>
<dbReference type="Pfam" id="PF12833">
    <property type="entry name" value="HTH_18"/>
    <property type="match status" value="1"/>
</dbReference>
<dbReference type="Gene3D" id="3.40.10.10">
    <property type="entry name" value="DNA Methylphosphotriester Repair Domain"/>
    <property type="match status" value="1"/>
</dbReference>
<evidence type="ECO:0000256" key="5">
    <source>
        <dbReference type="ARBA" id="ARBA00022763"/>
    </source>
</evidence>
<evidence type="ECO:0000256" key="1">
    <source>
        <dbReference type="ARBA" id="ARBA00001947"/>
    </source>
</evidence>
<evidence type="ECO:0000256" key="6">
    <source>
        <dbReference type="ARBA" id="ARBA00022833"/>
    </source>
</evidence>
<dbReference type="Gene3D" id="1.10.10.60">
    <property type="entry name" value="Homeodomain-like"/>
    <property type="match status" value="2"/>
</dbReference>
<evidence type="ECO:0000256" key="8">
    <source>
        <dbReference type="ARBA" id="ARBA00023125"/>
    </source>
</evidence>
<dbReference type="PANTHER" id="PTHR43280:SF28">
    <property type="entry name" value="HTH-TYPE TRANSCRIPTIONAL ACTIVATOR RHAS"/>
    <property type="match status" value="1"/>
</dbReference>
<gene>
    <name evidence="13" type="ORF">P4T90_12070</name>
</gene>
<dbReference type="PIRSF" id="PIRSF000408">
    <property type="entry name" value="Alkyltransferas_AdaA"/>
    <property type="match status" value="1"/>
</dbReference>
<evidence type="ECO:0000313" key="13">
    <source>
        <dbReference type="EMBL" id="MED1203800.1"/>
    </source>
</evidence>
<dbReference type="RefSeq" id="WP_083953246.1">
    <property type="nucleotide sequence ID" value="NZ_JARMAB010000016.1"/>
</dbReference>
<dbReference type="InterPro" id="IPR035451">
    <property type="entry name" value="Ada-like_dom_sf"/>
</dbReference>
<feature type="domain" description="HTH araC/xylS-type" evidence="12">
    <location>
        <begin position="82"/>
        <end position="180"/>
    </location>
</feature>
<keyword evidence="10" id="KW-0804">Transcription</keyword>
<dbReference type="InterPro" id="IPR004026">
    <property type="entry name" value="Ada_DNA_repair_Zn-bd"/>
</dbReference>
<keyword evidence="9" id="KW-0010">Activator</keyword>
<evidence type="ECO:0000256" key="4">
    <source>
        <dbReference type="ARBA" id="ARBA00022723"/>
    </source>
</evidence>
<dbReference type="PROSITE" id="PS01124">
    <property type="entry name" value="HTH_ARAC_FAMILY_2"/>
    <property type="match status" value="1"/>
</dbReference>
<dbReference type="InterPro" id="IPR018060">
    <property type="entry name" value="HTH_AraC"/>
</dbReference>
<keyword evidence="14" id="KW-1185">Reference proteome</keyword>
<keyword evidence="11" id="KW-0234">DNA repair</keyword>
<dbReference type="SMART" id="SM00342">
    <property type="entry name" value="HTH_ARAC"/>
    <property type="match status" value="1"/>
</dbReference>
<protein>
    <submittedName>
        <fullName evidence="13">Ada metal-binding domain-containing protein</fullName>
    </submittedName>
</protein>
<evidence type="ECO:0000256" key="7">
    <source>
        <dbReference type="ARBA" id="ARBA00023015"/>
    </source>
</evidence>
<keyword evidence="8" id="KW-0238">DNA-binding</keyword>
<dbReference type="InterPro" id="IPR020449">
    <property type="entry name" value="Tscrpt_reg_AraC-type_HTH"/>
</dbReference>
<evidence type="ECO:0000256" key="3">
    <source>
        <dbReference type="ARBA" id="ARBA00022679"/>
    </source>
</evidence>
<name>A0ABU6MGI9_9BACI</name>
<organism evidence="13 14">
    <name type="scientific">Heyndrickxia acidicola</name>
    <dbReference type="NCBI Taxonomy" id="209389"/>
    <lineage>
        <taxon>Bacteria</taxon>
        <taxon>Bacillati</taxon>
        <taxon>Bacillota</taxon>
        <taxon>Bacilli</taxon>
        <taxon>Bacillales</taxon>
        <taxon>Bacillaceae</taxon>
        <taxon>Heyndrickxia</taxon>
    </lineage>
</organism>
<dbReference type="SUPFAM" id="SSF57884">
    <property type="entry name" value="Ada DNA repair protein, N-terminal domain (N-Ada 10)"/>
    <property type="match status" value="1"/>
</dbReference>